<feature type="region of interest" description="Disordered" evidence="5">
    <location>
        <begin position="323"/>
        <end position="356"/>
    </location>
</feature>
<dbReference type="GO" id="GO:0016020">
    <property type="term" value="C:membrane"/>
    <property type="evidence" value="ECO:0007669"/>
    <property type="project" value="UniProtKB-SubCell"/>
</dbReference>
<keyword evidence="7" id="KW-0732">Signal</keyword>
<evidence type="ECO:0000256" key="3">
    <source>
        <dbReference type="ARBA" id="ARBA00022989"/>
    </source>
</evidence>
<evidence type="ECO:0000256" key="5">
    <source>
        <dbReference type="SAM" id="MobiDB-lite"/>
    </source>
</evidence>
<keyword evidence="3 6" id="KW-1133">Transmembrane helix</keyword>
<dbReference type="Proteomes" id="UP001152607">
    <property type="component" value="Unassembled WGS sequence"/>
</dbReference>
<evidence type="ECO:0000313" key="8">
    <source>
        <dbReference type="EMBL" id="CAI6340871.1"/>
    </source>
</evidence>
<evidence type="ECO:0000256" key="2">
    <source>
        <dbReference type="ARBA" id="ARBA00022692"/>
    </source>
</evidence>
<feature type="region of interest" description="Disordered" evidence="5">
    <location>
        <begin position="161"/>
        <end position="214"/>
    </location>
</feature>
<name>A0A9W4UTV7_9PLEO</name>
<feature type="region of interest" description="Disordered" evidence="5">
    <location>
        <begin position="250"/>
        <end position="308"/>
    </location>
</feature>
<organism evidence="8 9">
    <name type="scientific">Periconia digitata</name>
    <dbReference type="NCBI Taxonomy" id="1303443"/>
    <lineage>
        <taxon>Eukaryota</taxon>
        <taxon>Fungi</taxon>
        <taxon>Dikarya</taxon>
        <taxon>Ascomycota</taxon>
        <taxon>Pezizomycotina</taxon>
        <taxon>Dothideomycetes</taxon>
        <taxon>Pleosporomycetidae</taxon>
        <taxon>Pleosporales</taxon>
        <taxon>Massarineae</taxon>
        <taxon>Periconiaceae</taxon>
        <taxon>Periconia</taxon>
    </lineage>
</organism>
<feature type="compositionally biased region" description="Low complexity" evidence="5">
    <location>
        <begin position="168"/>
        <end position="214"/>
    </location>
</feature>
<feature type="compositionally biased region" description="Low complexity" evidence="5">
    <location>
        <begin position="271"/>
        <end position="283"/>
    </location>
</feature>
<dbReference type="GO" id="GO:0071944">
    <property type="term" value="C:cell periphery"/>
    <property type="evidence" value="ECO:0007669"/>
    <property type="project" value="UniProtKB-ARBA"/>
</dbReference>
<gene>
    <name evidence="8" type="ORF">PDIGIT_LOCUS14057</name>
</gene>
<reference evidence="8" key="1">
    <citation type="submission" date="2023-01" db="EMBL/GenBank/DDBJ databases">
        <authorList>
            <person name="Van Ghelder C."/>
            <person name="Rancurel C."/>
        </authorList>
    </citation>
    <scope>NUCLEOTIDE SEQUENCE</scope>
    <source>
        <strain evidence="8">CNCM I-4278</strain>
    </source>
</reference>
<dbReference type="OrthoDB" id="5215637at2759"/>
<accession>A0A9W4UTV7</accession>
<evidence type="ECO:0000256" key="6">
    <source>
        <dbReference type="SAM" id="Phobius"/>
    </source>
</evidence>
<comment type="subcellular location">
    <subcellularLocation>
        <location evidence="1">Membrane</location>
        <topology evidence="1">Single-pass membrane protein</topology>
    </subcellularLocation>
</comment>
<dbReference type="PANTHER" id="PTHR15549">
    <property type="entry name" value="PAIRED IMMUNOGLOBULIN-LIKE TYPE 2 RECEPTOR"/>
    <property type="match status" value="1"/>
</dbReference>
<evidence type="ECO:0000313" key="9">
    <source>
        <dbReference type="Proteomes" id="UP001152607"/>
    </source>
</evidence>
<evidence type="ECO:0000256" key="7">
    <source>
        <dbReference type="SAM" id="SignalP"/>
    </source>
</evidence>
<dbReference type="PANTHER" id="PTHR15549:SF26">
    <property type="entry name" value="AXIAL BUDDING PATTERN PROTEIN 2-RELATED"/>
    <property type="match status" value="1"/>
</dbReference>
<evidence type="ECO:0000256" key="1">
    <source>
        <dbReference type="ARBA" id="ARBA00004167"/>
    </source>
</evidence>
<dbReference type="InterPro" id="IPR051694">
    <property type="entry name" value="Immunoregulatory_rcpt-like"/>
</dbReference>
<sequence length="356" mass="37467">MKTQTPLYLLVFLLSTAATAQYCYYANGVVADVTSDYLPCPYRPVNTICCSMDRKLAPGSETPNPSLVQDVCLDNGLCMNNHTVDGQAQVAYYVNGCTNEDPKAPECFSLCERKSEDASSSLRVTPCSGTSDSEKWCCGNSDKCCSDGTAITVPAVFGQNLNGNNNKTSEPSSSSSSSSSAPPTASSNPPQSNPGSSPQDQQQQQQSNPSSGLSTAAKAGIAVGAVGGAAALIGALFFVLKALAWKKKSKENSNPYSPASPNPFLDQNHPQMQMQQQQQQQQQPWARGATHELDSPATTPHLASAVPAGSIKYAHETATAATETGMAASELPAVTKPVEIQGRADPVELPAEARER</sequence>
<comment type="caution">
    <text evidence="8">The sequence shown here is derived from an EMBL/GenBank/DDBJ whole genome shotgun (WGS) entry which is preliminary data.</text>
</comment>
<feature type="chain" id="PRO_5040917514" evidence="7">
    <location>
        <begin position="21"/>
        <end position="356"/>
    </location>
</feature>
<protein>
    <submittedName>
        <fullName evidence="8">Uncharacterized protein</fullName>
    </submittedName>
</protein>
<dbReference type="AlphaFoldDB" id="A0A9W4UTV7"/>
<feature type="compositionally biased region" description="Low complexity" evidence="5">
    <location>
        <begin position="252"/>
        <end position="263"/>
    </location>
</feature>
<dbReference type="EMBL" id="CAOQHR010000011">
    <property type="protein sequence ID" value="CAI6340871.1"/>
    <property type="molecule type" value="Genomic_DNA"/>
</dbReference>
<keyword evidence="4 6" id="KW-0472">Membrane</keyword>
<feature type="transmembrane region" description="Helical" evidence="6">
    <location>
        <begin position="219"/>
        <end position="240"/>
    </location>
</feature>
<evidence type="ECO:0000256" key="4">
    <source>
        <dbReference type="ARBA" id="ARBA00023136"/>
    </source>
</evidence>
<feature type="signal peptide" evidence="7">
    <location>
        <begin position="1"/>
        <end position="20"/>
    </location>
</feature>
<keyword evidence="9" id="KW-1185">Reference proteome</keyword>
<keyword evidence="2 6" id="KW-0812">Transmembrane</keyword>
<proteinExistence type="predicted"/>